<evidence type="ECO:0000256" key="2">
    <source>
        <dbReference type="ARBA" id="ARBA00010199"/>
    </source>
</evidence>
<organism evidence="7 8">
    <name type="scientific">Shewanella dokdonensis</name>
    <dbReference type="NCBI Taxonomy" id="712036"/>
    <lineage>
        <taxon>Bacteria</taxon>
        <taxon>Pseudomonadati</taxon>
        <taxon>Pseudomonadota</taxon>
        <taxon>Gammaproteobacteria</taxon>
        <taxon>Alteromonadales</taxon>
        <taxon>Shewanellaceae</taxon>
        <taxon>Shewanella</taxon>
    </lineage>
</organism>
<name>A0ABX8DJ62_9GAMM</name>
<evidence type="ECO:0000313" key="7">
    <source>
        <dbReference type="EMBL" id="QVK24549.1"/>
    </source>
</evidence>
<evidence type="ECO:0000256" key="5">
    <source>
        <dbReference type="ARBA" id="ARBA00023136"/>
    </source>
</evidence>
<dbReference type="RefSeq" id="WP_213683134.1">
    <property type="nucleotide sequence ID" value="NZ_CP074572.1"/>
</dbReference>
<dbReference type="NCBIfam" id="TIGR00797">
    <property type="entry name" value="matE"/>
    <property type="match status" value="1"/>
</dbReference>
<feature type="transmembrane region" description="Helical" evidence="6">
    <location>
        <begin position="272"/>
        <end position="295"/>
    </location>
</feature>
<feature type="transmembrane region" description="Helical" evidence="6">
    <location>
        <begin position="135"/>
        <end position="156"/>
    </location>
</feature>
<protein>
    <submittedName>
        <fullName evidence="7">MATE family efflux transporter</fullName>
    </submittedName>
</protein>
<reference evidence="7 8" key="1">
    <citation type="journal article" date="2012" name="Int. J. Syst. Evol. Microbiol.">
        <title>Shewanella dokdonensis sp. nov., isolated from seawater.</title>
        <authorList>
            <person name="Sung H.R."/>
            <person name="Yoon J.H."/>
            <person name="Ghim S.Y."/>
        </authorList>
    </citation>
    <scope>NUCLEOTIDE SEQUENCE [LARGE SCALE GENOMIC DNA]</scope>
    <source>
        <strain evidence="7 8">DSM 23626</strain>
    </source>
</reference>
<feature type="transmembrane region" description="Helical" evidence="6">
    <location>
        <begin position="316"/>
        <end position="338"/>
    </location>
</feature>
<comment type="subcellular location">
    <subcellularLocation>
        <location evidence="1">Membrane</location>
        <topology evidence="1">Multi-pass membrane protein</topology>
    </subcellularLocation>
</comment>
<accession>A0ABX8DJ62</accession>
<evidence type="ECO:0000256" key="1">
    <source>
        <dbReference type="ARBA" id="ARBA00004141"/>
    </source>
</evidence>
<evidence type="ECO:0000256" key="6">
    <source>
        <dbReference type="SAM" id="Phobius"/>
    </source>
</evidence>
<dbReference type="CDD" id="cd13136">
    <property type="entry name" value="MATE_DinF_like"/>
    <property type="match status" value="1"/>
</dbReference>
<evidence type="ECO:0000256" key="4">
    <source>
        <dbReference type="ARBA" id="ARBA00022989"/>
    </source>
</evidence>
<keyword evidence="4 6" id="KW-1133">Transmembrane helix</keyword>
<keyword evidence="3 6" id="KW-0812">Transmembrane</keyword>
<feature type="transmembrane region" description="Helical" evidence="6">
    <location>
        <begin position="14"/>
        <end position="34"/>
    </location>
</feature>
<dbReference type="EMBL" id="CP074572">
    <property type="protein sequence ID" value="QVK24549.1"/>
    <property type="molecule type" value="Genomic_DNA"/>
</dbReference>
<dbReference type="InterPro" id="IPR044644">
    <property type="entry name" value="DinF-like"/>
</dbReference>
<feature type="transmembrane region" description="Helical" evidence="6">
    <location>
        <begin position="163"/>
        <end position="184"/>
    </location>
</feature>
<feature type="transmembrane region" description="Helical" evidence="6">
    <location>
        <begin position="413"/>
        <end position="436"/>
    </location>
</feature>
<feature type="transmembrane region" description="Helical" evidence="6">
    <location>
        <begin position="358"/>
        <end position="375"/>
    </location>
</feature>
<evidence type="ECO:0000256" key="3">
    <source>
        <dbReference type="ARBA" id="ARBA00022692"/>
    </source>
</evidence>
<evidence type="ECO:0000313" key="8">
    <source>
        <dbReference type="Proteomes" id="UP000676428"/>
    </source>
</evidence>
<feature type="transmembrane region" description="Helical" evidence="6">
    <location>
        <begin position="46"/>
        <end position="68"/>
    </location>
</feature>
<keyword evidence="8" id="KW-1185">Reference proteome</keyword>
<dbReference type="Proteomes" id="UP000676428">
    <property type="component" value="Chromosome"/>
</dbReference>
<dbReference type="PANTHER" id="PTHR42893:SF46">
    <property type="entry name" value="PROTEIN DETOXIFICATION 44, CHLOROPLASTIC"/>
    <property type="match status" value="1"/>
</dbReference>
<feature type="transmembrane region" description="Helical" evidence="6">
    <location>
        <begin position="190"/>
        <end position="213"/>
    </location>
</feature>
<sequence>MAFSLFDRQKNQRLWALALPMILSNITVPLLGLADTAVIGHLSDAWFLGGVALGSTIITLLFWLLGFLRMATTGLTAQAFGAADSNQQQLLLVQSALLALTLGILLLILQNPIWALADYLNNASTAVVANAKSYFLIRIWSAPFALLNLVLLGWLLGRQRPKAAMWQLIIANVANIFLDLWLVLGLDLGVAGAALASVAADILACAIALYVVLKELRQMPTMALNTLLEQLHLQGFMRLLTLNRDIFIRSLCLQGTFAFMTFKGAGISDDTVAANAVLLNLLLLIAYALDGIAYYAEAEVGQACGKGHDSEVQAAVTLAFGWSLLVAGGFCILFFVIGPQLIGLLTDIRSVRDTADHYLPWLTILPLLAFACYLFDGVYIGAAKGAVMRNSMLVATLGCFLPIWWLLQQFGNHGLWAALSCFMLARSLTLGGHYWLNRHHFIHSSTTTTAY</sequence>
<feature type="transmembrane region" description="Helical" evidence="6">
    <location>
        <begin position="387"/>
        <end position="407"/>
    </location>
</feature>
<dbReference type="PANTHER" id="PTHR42893">
    <property type="entry name" value="PROTEIN DETOXIFICATION 44, CHLOROPLASTIC-RELATED"/>
    <property type="match status" value="1"/>
</dbReference>
<feature type="transmembrane region" description="Helical" evidence="6">
    <location>
        <begin position="89"/>
        <end position="115"/>
    </location>
</feature>
<keyword evidence="5 6" id="KW-0472">Membrane</keyword>
<dbReference type="Pfam" id="PF01554">
    <property type="entry name" value="MatE"/>
    <property type="match status" value="2"/>
</dbReference>
<comment type="similarity">
    <text evidence="2">Belongs to the multi antimicrobial extrusion (MATE) (TC 2.A.66.1) family.</text>
</comment>
<dbReference type="InterPro" id="IPR002528">
    <property type="entry name" value="MATE_fam"/>
</dbReference>
<proteinExistence type="inferred from homology"/>
<gene>
    <name evidence="7" type="ORF">KHX94_08975</name>
</gene>